<dbReference type="Proteomes" id="UP001217089">
    <property type="component" value="Unassembled WGS sequence"/>
</dbReference>
<reference evidence="6 7" key="1">
    <citation type="submission" date="2022-12" db="EMBL/GenBank/DDBJ databases">
        <title>Chromosome-level genome of Tegillarca granosa.</title>
        <authorList>
            <person name="Kim J."/>
        </authorList>
    </citation>
    <scope>NUCLEOTIDE SEQUENCE [LARGE SCALE GENOMIC DNA]</scope>
    <source>
        <strain evidence="6">Teg-2019</strain>
        <tissue evidence="6">Adductor muscle</tissue>
    </source>
</reference>
<dbReference type="SUPFAM" id="SSF51905">
    <property type="entry name" value="FAD/NAD(P)-binding domain"/>
    <property type="match status" value="1"/>
</dbReference>
<dbReference type="Pfam" id="PF05199">
    <property type="entry name" value="GMC_oxred_C"/>
    <property type="match status" value="1"/>
</dbReference>
<proteinExistence type="inferred from homology"/>
<dbReference type="PROSITE" id="PS00624">
    <property type="entry name" value="GMC_OXRED_2"/>
    <property type="match status" value="1"/>
</dbReference>
<dbReference type="Gene3D" id="3.30.410.40">
    <property type="match status" value="1"/>
</dbReference>
<keyword evidence="3" id="KW-0285">Flavoprotein</keyword>
<dbReference type="Gene3D" id="3.50.50.60">
    <property type="entry name" value="FAD/NAD(P)-binding domain"/>
    <property type="match status" value="2"/>
</dbReference>
<evidence type="ECO:0000256" key="4">
    <source>
        <dbReference type="ARBA" id="ARBA00022827"/>
    </source>
</evidence>
<evidence type="ECO:0000313" key="6">
    <source>
        <dbReference type="EMBL" id="KAJ8315154.1"/>
    </source>
</evidence>
<dbReference type="Pfam" id="PF00732">
    <property type="entry name" value="GMC_oxred_N"/>
    <property type="match status" value="1"/>
</dbReference>
<comment type="cofactor">
    <cofactor evidence="1">
        <name>FAD</name>
        <dbReference type="ChEBI" id="CHEBI:57692"/>
    </cofactor>
</comment>
<dbReference type="PANTHER" id="PTHR11552">
    <property type="entry name" value="GLUCOSE-METHANOL-CHOLINE GMC OXIDOREDUCTASE"/>
    <property type="match status" value="1"/>
</dbReference>
<gene>
    <name evidence="6" type="ORF">KUTeg_007304</name>
</gene>
<dbReference type="InterPro" id="IPR036188">
    <property type="entry name" value="FAD/NAD-bd_sf"/>
</dbReference>
<dbReference type="EMBL" id="JARBDR010000337">
    <property type="protein sequence ID" value="KAJ8315154.1"/>
    <property type="molecule type" value="Genomic_DNA"/>
</dbReference>
<sequence length="330" mass="36459">MNAMLYVRGNKEDYNSWSSEGCDGWSYKDVLPYFIKSENNLMKGLDKGYHGYEGPLGVTDGTVTPLSDVFLKAAQQTGQDIIDCNGKKQIGFCKSQVTIKDGERMSTSRAFLKPIVNRENLHISLRTFVKKVIIEKDKAVGIEAIKDLRKLTIKANREVILSAGAIGSPQILMLSGVGPSEHLQELGIKVHKDLPVGQNLQDHPMFFLGNQIDPPISVTHSKIESYSTLLQYLLFRERLCKDHDFRSDKYWECIVRTLGTSGYHPCGTCRMGAVSDPTAVVDPELRVKGINGLRVADASVMRNVVSGNTNAPTIMIAEKAADLIKGIKSV</sequence>
<dbReference type="SUPFAM" id="SSF54373">
    <property type="entry name" value="FAD-linked reductases, C-terminal domain"/>
    <property type="match status" value="1"/>
</dbReference>
<comment type="similarity">
    <text evidence="2">Belongs to the GMC oxidoreductase family.</text>
</comment>
<feature type="domain" description="Glucose-methanol-choline oxidoreductase N-terminal" evidence="5">
    <location>
        <begin position="164"/>
        <end position="178"/>
    </location>
</feature>
<dbReference type="InterPro" id="IPR007867">
    <property type="entry name" value="GMC_OxRtase_C"/>
</dbReference>
<dbReference type="PANTHER" id="PTHR11552:SF147">
    <property type="entry name" value="CHOLINE DEHYDROGENASE, MITOCHONDRIAL"/>
    <property type="match status" value="1"/>
</dbReference>
<evidence type="ECO:0000256" key="2">
    <source>
        <dbReference type="ARBA" id="ARBA00010790"/>
    </source>
</evidence>
<dbReference type="InterPro" id="IPR012132">
    <property type="entry name" value="GMC_OxRdtase"/>
</dbReference>
<keyword evidence="7" id="KW-1185">Reference proteome</keyword>
<keyword evidence="4" id="KW-0274">FAD</keyword>
<evidence type="ECO:0000259" key="5">
    <source>
        <dbReference type="PROSITE" id="PS00624"/>
    </source>
</evidence>
<protein>
    <recommendedName>
        <fullName evidence="5">Glucose-methanol-choline oxidoreductase N-terminal domain-containing protein</fullName>
    </recommendedName>
</protein>
<name>A0ABQ9FCV6_TEGGR</name>
<evidence type="ECO:0000256" key="3">
    <source>
        <dbReference type="ARBA" id="ARBA00022630"/>
    </source>
</evidence>
<dbReference type="Gene3D" id="3.30.560.10">
    <property type="entry name" value="Glucose Oxidase, domain 3"/>
    <property type="match status" value="1"/>
</dbReference>
<evidence type="ECO:0000256" key="1">
    <source>
        <dbReference type="ARBA" id="ARBA00001974"/>
    </source>
</evidence>
<comment type="caution">
    <text evidence="6">The sequence shown here is derived from an EMBL/GenBank/DDBJ whole genome shotgun (WGS) entry which is preliminary data.</text>
</comment>
<dbReference type="InterPro" id="IPR000172">
    <property type="entry name" value="GMC_OxRdtase_N"/>
</dbReference>
<evidence type="ECO:0000313" key="7">
    <source>
        <dbReference type="Proteomes" id="UP001217089"/>
    </source>
</evidence>
<accession>A0ABQ9FCV6</accession>
<organism evidence="6 7">
    <name type="scientific">Tegillarca granosa</name>
    <name type="common">Malaysian cockle</name>
    <name type="synonym">Anadara granosa</name>
    <dbReference type="NCBI Taxonomy" id="220873"/>
    <lineage>
        <taxon>Eukaryota</taxon>
        <taxon>Metazoa</taxon>
        <taxon>Spiralia</taxon>
        <taxon>Lophotrochozoa</taxon>
        <taxon>Mollusca</taxon>
        <taxon>Bivalvia</taxon>
        <taxon>Autobranchia</taxon>
        <taxon>Pteriomorphia</taxon>
        <taxon>Arcoida</taxon>
        <taxon>Arcoidea</taxon>
        <taxon>Arcidae</taxon>
        <taxon>Tegillarca</taxon>
    </lineage>
</organism>